<proteinExistence type="predicted"/>
<dbReference type="EMBL" id="WHWB01032206">
    <property type="protein sequence ID" value="KAJ7426498.1"/>
    <property type="molecule type" value="Genomic_DNA"/>
</dbReference>
<sequence length="124" mass="13974">MLGPLLLHIFINNLEKQMDCILTKFTDNIKLRDADKGQSCLSDGPGEVEEWTNRDLMKFNMGQCKVLYYGQTNPLQQYGLGTSQLESGSDEQGLEVPADNGRNRTFKLMRRKKPVTGVTITVYG</sequence>
<keyword evidence="2" id="KW-1185">Reference proteome</keyword>
<gene>
    <name evidence="1" type="ORF">WISP_15076</name>
</gene>
<comment type="caution">
    <text evidence="1">The sequence shown here is derived from an EMBL/GenBank/DDBJ whole genome shotgun (WGS) entry which is preliminary data.</text>
</comment>
<dbReference type="Proteomes" id="UP001145742">
    <property type="component" value="Unassembled WGS sequence"/>
</dbReference>
<organism evidence="1 2">
    <name type="scientific">Willisornis vidua</name>
    <name type="common">Xingu scale-backed antbird</name>
    <dbReference type="NCBI Taxonomy" id="1566151"/>
    <lineage>
        <taxon>Eukaryota</taxon>
        <taxon>Metazoa</taxon>
        <taxon>Chordata</taxon>
        <taxon>Craniata</taxon>
        <taxon>Vertebrata</taxon>
        <taxon>Euteleostomi</taxon>
        <taxon>Archelosauria</taxon>
        <taxon>Archosauria</taxon>
        <taxon>Dinosauria</taxon>
        <taxon>Saurischia</taxon>
        <taxon>Theropoda</taxon>
        <taxon>Coelurosauria</taxon>
        <taxon>Aves</taxon>
        <taxon>Neognathae</taxon>
        <taxon>Neoaves</taxon>
        <taxon>Telluraves</taxon>
        <taxon>Australaves</taxon>
        <taxon>Passeriformes</taxon>
        <taxon>Thamnophilidae</taxon>
        <taxon>Willisornis</taxon>
    </lineage>
</organism>
<name>A0ABQ9DRD6_9PASS</name>
<evidence type="ECO:0000313" key="2">
    <source>
        <dbReference type="Proteomes" id="UP001145742"/>
    </source>
</evidence>
<accession>A0ABQ9DRD6</accession>
<evidence type="ECO:0000313" key="1">
    <source>
        <dbReference type="EMBL" id="KAJ7426498.1"/>
    </source>
</evidence>
<reference evidence="1" key="1">
    <citation type="submission" date="2019-10" db="EMBL/GenBank/DDBJ databases">
        <authorList>
            <person name="Soares A.E.R."/>
            <person name="Aleixo A."/>
            <person name="Schneider P."/>
            <person name="Miyaki C.Y."/>
            <person name="Schneider M.P."/>
            <person name="Mello C."/>
            <person name="Vasconcelos A.T.R."/>
        </authorList>
    </citation>
    <scope>NUCLEOTIDE SEQUENCE</scope>
    <source>
        <tissue evidence="1">Muscle</tissue>
    </source>
</reference>
<protein>
    <submittedName>
        <fullName evidence="1">Rna-directed dna polymerase from mobile element jockey-like</fullName>
    </submittedName>
</protein>